<accession>A0ABM0GSY6</accession>
<name>A0ABM0GSY6_SACKO</name>
<evidence type="ECO:0000256" key="7">
    <source>
        <dbReference type="ARBA" id="ARBA00022982"/>
    </source>
</evidence>
<keyword evidence="5 10" id="KW-0999">Mitochondrion inner membrane</keyword>
<dbReference type="PANTHER" id="PTHR12219:SF8">
    <property type="entry name" value="NADH DEHYDROGENASE [UBIQUINONE] IRON-SULFUR PROTEIN 4, MITOCHONDRIAL"/>
    <property type="match status" value="1"/>
</dbReference>
<evidence type="ECO:0000256" key="8">
    <source>
        <dbReference type="ARBA" id="ARBA00023128"/>
    </source>
</evidence>
<dbReference type="PANTHER" id="PTHR12219">
    <property type="entry name" value="NADH-UBIQUINONE OXIDOREDUCTASE"/>
    <property type="match status" value="1"/>
</dbReference>
<dbReference type="GeneID" id="100374479"/>
<evidence type="ECO:0000256" key="5">
    <source>
        <dbReference type="ARBA" id="ARBA00022792"/>
    </source>
</evidence>
<evidence type="ECO:0000256" key="2">
    <source>
        <dbReference type="ARBA" id="ARBA00015796"/>
    </source>
</evidence>
<keyword evidence="9 10" id="KW-0472">Membrane</keyword>
<evidence type="ECO:0000256" key="4">
    <source>
        <dbReference type="ARBA" id="ARBA00022660"/>
    </source>
</evidence>
<evidence type="ECO:0000256" key="3">
    <source>
        <dbReference type="ARBA" id="ARBA00022448"/>
    </source>
</evidence>
<dbReference type="RefSeq" id="XP_002736684.1">
    <property type="nucleotide sequence ID" value="XM_002736638.2"/>
</dbReference>
<reference evidence="12" key="1">
    <citation type="submission" date="2025-08" db="UniProtKB">
        <authorList>
            <consortium name="RefSeq"/>
        </authorList>
    </citation>
    <scope>IDENTIFICATION</scope>
    <source>
        <tissue evidence="12">Testes</tissue>
    </source>
</reference>
<evidence type="ECO:0000256" key="6">
    <source>
        <dbReference type="ARBA" id="ARBA00022946"/>
    </source>
</evidence>
<dbReference type="Proteomes" id="UP000694865">
    <property type="component" value="Unplaced"/>
</dbReference>
<evidence type="ECO:0000256" key="10">
    <source>
        <dbReference type="RuleBase" id="RU367010"/>
    </source>
</evidence>
<comment type="similarity">
    <text evidence="1 10">Belongs to the complex I NDUFS4 subunit family.</text>
</comment>
<evidence type="ECO:0000256" key="9">
    <source>
        <dbReference type="ARBA" id="ARBA00023136"/>
    </source>
</evidence>
<keyword evidence="6 10" id="KW-0809">Transit peptide</keyword>
<dbReference type="InterPro" id="IPR038532">
    <property type="entry name" value="NDUFS4-like_sf"/>
</dbReference>
<keyword evidence="7 10" id="KW-0249">Electron transport</keyword>
<gene>
    <name evidence="12" type="primary">LOC100374479</name>
</gene>
<protein>
    <recommendedName>
        <fullName evidence="2 10">NADH dehydrogenase [ubiquinone] iron-sulfur protein 4, mitochondrial</fullName>
    </recommendedName>
</protein>
<evidence type="ECO:0000256" key="1">
    <source>
        <dbReference type="ARBA" id="ARBA00005882"/>
    </source>
</evidence>
<proteinExistence type="inferred from homology"/>
<keyword evidence="11" id="KW-1185">Reference proteome</keyword>
<keyword evidence="8 10" id="KW-0496">Mitochondrion</keyword>
<sequence>MASLLLASVRNCSCVFRCVNPIRNVSVSSVKCIQANPGQKSLQEVKEVEPTDLTPVATVSGIPEEHVKTRLVRIFVPTKNAMQSGTHNTRNWRIEFDTRERWENPLIGWSSSADPLSNLSVPFKSKEAAIKFAEKNGWRYEVEEKHERTPKVKSYGANFSWDKKTRVTSK</sequence>
<dbReference type="InterPro" id="IPR006885">
    <property type="entry name" value="NADH_UbQ_FeS_4_mit-like"/>
</dbReference>
<dbReference type="Pfam" id="PF04800">
    <property type="entry name" value="NDUS4"/>
    <property type="match status" value="1"/>
</dbReference>
<evidence type="ECO:0000313" key="11">
    <source>
        <dbReference type="Proteomes" id="UP000694865"/>
    </source>
</evidence>
<dbReference type="Gene3D" id="3.30.160.190">
    <property type="entry name" value="atu1810 like domain"/>
    <property type="match status" value="1"/>
</dbReference>
<keyword evidence="4 10" id="KW-0679">Respiratory chain</keyword>
<evidence type="ECO:0000313" key="12">
    <source>
        <dbReference type="RefSeq" id="XP_002736684.1"/>
    </source>
</evidence>
<keyword evidence="3 10" id="KW-0813">Transport</keyword>
<comment type="subcellular location">
    <subcellularLocation>
        <location evidence="10">Mitochondrion inner membrane</location>
        <topology evidence="10">Peripheral membrane protein</topology>
        <orientation evidence="10">Matrix side</orientation>
    </subcellularLocation>
</comment>
<organism evidence="11 12">
    <name type="scientific">Saccoglossus kowalevskii</name>
    <name type="common">Acorn worm</name>
    <dbReference type="NCBI Taxonomy" id="10224"/>
    <lineage>
        <taxon>Eukaryota</taxon>
        <taxon>Metazoa</taxon>
        <taxon>Hemichordata</taxon>
        <taxon>Enteropneusta</taxon>
        <taxon>Harrimaniidae</taxon>
        <taxon>Saccoglossus</taxon>
    </lineage>
</organism>
<comment type="function">
    <text evidence="10">Accessory subunit of the mitochondrial membrane respiratory chain NADH dehydrogenase (Complex I), that is believed not to be involved in catalysis. Complex I functions in the transfer of electrons from NADH to the respiratory chain. The immediate electron acceptor for the enzyme is believed to be ubiquinone.</text>
</comment>